<accession>A0A7C8I8W3</accession>
<evidence type="ECO:0000313" key="2">
    <source>
        <dbReference type="EMBL" id="KAF2871092.1"/>
    </source>
</evidence>
<protein>
    <submittedName>
        <fullName evidence="2">Uncharacterized protein</fullName>
    </submittedName>
</protein>
<organism evidence="2 3">
    <name type="scientific">Massariosphaeria phaeospora</name>
    <dbReference type="NCBI Taxonomy" id="100035"/>
    <lineage>
        <taxon>Eukaryota</taxon>
        <taxon>Fungi</taxon>
        <taxon>Dikarya</taxon>
        <taxon>Ascomycota</taxon>
        <taxon>Pezizomycotina</taxon>
        <taxon>Dothideomycetes</taxon>
        <taxon>Pleosporomycetidae</taxon>
        <taxon>Pleosporales</taxon>
        <taxon>Pleosporales incertae sedis</taxon>
        <taxon>Massariosphaeria</taxon>
    </lineage>
</organism>
<dbReference type="EMBL" id="JAADJZ010000012">
    <property type="protein sequence ID" value="KAF2871092.1"/>
    <property type="molecule type" value="Genomic_DNA"/>
</dbReference>
<proteinExistence type="predicted"/>
<name>A0A7C8I8W3_9PLEO</name>
<dbReference type="AlphaFoldDB" id="A0A7C8I8W3"/>
<gene>
    <name evidence="2" type="ORF">BDV95DRAFT_54273</name>
</gene>
<feature type="compositionally biased region" description="Acidic residues" evidence="1">
    <location>
        <begin position="56"/>
        <end position="76"/>
    </location>
</feature>
<comment type="caution">
    <text evidence="2">The sequence shown here is derived from an EMBL/GenBank/DDBJ whole genome shotgun (WGS) entry which is preliminary data.</text>
</comment>
<dbReference type="OrthoDB" id="10421710at2759"/>
<feature type="region of interest" description="Disordered" evidence="1">
    <location>
        <begin position="31"/>
        <end position="84"/>
    </location>
</feature>
<evidence type="ECO:0000256" key="1">
    <source>
        <dbReference type="SAM" id="MobiDB-lite"/>
    </source>
</evidence>
<sequence>MYASSYVVMAPPQSTGAFANNFSAFTFKAPQQGSKAPAPETQVDEVHVSEAGESWSDVEEDDSSSTGSEMEEEEMEHVDLDAKPDEMSLHDWVQEQYDREHVDRDNNLINLPIDFDKLHASLTKERPDDAQSISRSLKQFEDELYLDILDDFPTDKHGRFPDHASIRAEIMRCVRGKSK</sequence>
<evidence type="ECO:0000313" key="3">
    <source>
        <dbReference type="Proteomes" id="UP000481861"/>
    </source>
</evidence>
<reference evidence="2 3" key="1">
    <citation type="submission" date="2020-01" db="EMBL/GenBank/DDBJ databases">
        <authorList>
            <consortium name="DOE Joint Genome Institute"/>
            <person name="Haridas S."/>
            <person name="Albert R."/>
            <person name="Binder M."/>
            <person name="Bloem J."/>
            <person name="Labutti K."/>
            <person name="Salamov A."/>
            <person name="Andreopoulos B."/>
            <person name="Baker S.E."/>
            <person name="Barry K."/>
            <person name="Bills G."/>
            <person name="Bluhm B.H."/>
            <person name="Cannon C."/>
            <person name="Castanera R."/>
            <person name="Culley D.E."/>
            <person name="Daum C."/>
            <person name="Ezra D."/>
            <person name="Gonzalez J.B."/>
            <person name="Henrissat B."/>
            <person name="Kuo A."/>
            <person name="Liang C."/>
            <person name="Lipzen A."/>
            <person name="Lutzoni F."/>
            <person name="Magnuson J."/>
            <person name="Mondo S."/>
            <person name="Nolan M."/>
            <person name="Ohm R."/>
            <person name="Pangilinan J."/>
            <person name="Park H.-J.H."/>
            <person name="Ramirez L."/>
            <person name="Alfaro M."/>
            <person name="Sun H."/>
            <person name="Tritt A."/>
            <person name="Yoshinaga Y."/>
            <person name="Zwiers L.-H.L."/>
            <person name="Turgeon B.G."/>
            <person name="Goodwin S.B."/>
            <person name="Spatafora J.W."/>
            <person name="Crous P.W."/>
            <person name="Grigoriev I.V."/>
        </authorList>
    </citation>
    <scope>NUCLEOTIDE SEQUENCE [LARGE SCALE GENOMIC DNA]</scope>
    <source>
        <strain evidence="2 3">CBS 611.86</strain>
    </source>
</reference>
<dbReference type="Proteomes" id="UP000481861">
    <property type="component" value="Unassembled WGS sequence"/>
</dbReference>
<keyword evidence="3" id="KW-1185">Reference proteome</keyword>